<protein>
    <recommendedName>
        <fullName evidence="3">PTS sugar transporter subunit IIBC</fullName>
    </recommendedName>
</protein>
<keyword evidence="2" id="KW-1185">Reference proteome</keyword>
<name>A0A367GJG1_9SPHI</name>
<dbReference type="EMBL" id="QGDC01000012">
    <property type="protein sequence ID" value="RCH53604.1"/>
    <property type="molecule type" value="Genomic_DNA"/>
</dbReference>
<evidence type="ECO:0000313" key="2">
    <source>
        <dbReference type="Proteomes" id="UP000253209"/>
    </source>
</evidence>
<sequence>MNKSVYKKRSVTTKDVIQCLNKNGVQVSESEAEEVIDFLYFLAE</sequence>
<evidence type="ECO:0000313" key="1">
    <source>
        <dbReference type="EMBL" id="RCH53604.1"/>
    </source>
</evidence>
<dbReference type="RefSeq" id="WP_114006464.1">
    <property type="nucleotide sequence ID" value="NZ_QGDC01000012.1"/>
</dbReference>
<organism evidence="1 2">
    <name type="scientific">Mucilaginibacter hurinus</name>
    <dbReference type="NCBI Taxonomy" id="2201324"/>
    <lineage>
        <taxon>Bacteria</taxon>
        <taxon>Pseudomonadati</taxon>
        <taxon>Bacteroidota</taxon>
        <taxon>Sphingobacteriia</taxon>
        <taxon>Sphingobacteriales</taxon>
        <taxon>Sphingobacteriaceae</taxon>
        <taxon>Mucilaginibacter</taxon>
    </lineage>
</organism>
<gene>
    <name evidence="1" type="ORF">DJ568_16785</name>
</gene>
<dbReference type="AlphaFoldDB" id="A0A367GJG1"/>
<accession>A0A367GJG1</accession>
<comment type="caution">
    <text evidence="1">The sequence shown here is derived from an EMBL/GenBank/DDBJ whole genome shotgun (WGS) entry which is preliminary data.</text>
</comment>
<reference evidence="1 2" key="1">
    <citation type="submission" date="2018-05" db="EMBL/GenBank/DDBJ databases">
        <title>Mucilaginibacter hurinus sp. nov., isolated from briquette warehouse soil.</title>
        <authorList>
            <person name="Choi L."/>
        </authorList>
    </citation>
    <scope>NUCLEOTIDE SEQUENCE [LARGE SCALE GENOMIC DNA]</scope>
    <source>
        <strain evidence="1 2">ZR32</strain>
    </source>
</reference>
<evidence type="ECO:0008006" key="3">
    <source>
        <dbReference type="Google" id="ProtNLM"/>
    </source>
</evidence>
<proteinExistence type="predicted"/>
<dbReference type="OrthoDB" id="1274648at2"/>
<dbReference type="Proteomes" id="UP000253209">
    <property type="component" value="Unassembled WGS sequence"/>
</dbReference>